<evidence type="ECO:0000259" key="13">
    <source>
        <dbReference type="PROSITE" id="PS50262"/>
    </source>
</evidence>
<evidence type="ECO:0000256" key="2">
    <source>
        <dbReference type="ARBA" id="ARBA00022475"/>
    </source>
</evidence>
<protein>
    <recommendedName>
        <fullName evidence="13">G-protein coupled receptors family 1 profile domain-containing protein</fullName>
    </recommendedName>
</protein>
<keyword evidence="6 12" id="KW-0472">Membrane</keyword>
<dbReference type="InterPro" id="IPR017452">
    <property type="entry name" value="GPCR_Rhodpsn_7TM"/>
</dbReference>
<comment type="caution">
    <text evidence="14">The sequence shown here is derived from an EMBL/GenBank/DDBJ whole genome shotgun (WGS) entry which is preliminary data.</text>
</comment>
<feature type="domain" description="G-protein coupled receptors family 1 profile" evidence="13">
    <location>
        <begin position="166"/>
        <end position="471"/>
    </location>
</feature>
<evidence type="ECO:0000313" key="14">
    <source>
        <dbReference type="EMBL" id="KAK6176374.1"/>
    </source>
</evidence>
<dbReference type="PRINTS" id="PR00237">
    <property type="entry name" value="GPCRRHODOPSN"/>
</dbReference>
<organism evidence="14 15">
    <name type="scientific">Patella caerulea</name>
    <name type="common">Rayed Mediterranean limpet</name>
    <dbReference type="NCBI Taxonomy" id="87958"/>
    <lineage>
        <taxon>Eukaryota</taxon>
        <taxon>Metazoa</taxon>
        <taxon>Spiralia</taxon>
        <taxon>Lophotrochozoa</taxon>
        <taxon>Mollusca</taxon>
        <taxon>Gastropoda</taxon>
        <taxon>Patellogastropoda</taxon>
        <taxon>Patelloidea</taxon>
        <taxon>Patellidae</taxon>
        <taxon>Patella</taxon>
    </lineage>
</organism>
<dbReference type="PANTHER" id="PTHR19268:SF2">
    <property type="entry name" value="G-PROTEIN COUPLED RECEPTORS FAMILY 1 PROFILE DOMAIN-CONTAINING PROTEIN"/>
    <property type="match status" value="1"/>
</dbReference>
<keyword evidence="8 11" id="KW-0675">Receptor</keyword>
<feature type="transmembrane region" description="Helical" evidence="12">
    <location>
        <begin position="149"/>
        <end position="173"/>
    </location>
</feature>
<sequence>MDPQNSTTITEWPVTTVTEETIRPTDNGSRNATVFLTPNTTLTSIIEETTMDSEHKQLNRTNSFTFNFTDIWNTSEPYFKNNSLYDEDYYYHSINNVTLPWFQSGISDVTNYSNSTHSYAGWTFSDFFPPTFTDTHLPSNNSEVVKEALILKTVSLVLIALSGIFANGFITYSVVRDRNLHKPPFYYLLSFCVSDLSRALFCIPLVLTSVLQGSVWKYGGAACKLFAFANSFFVYSSCMVLLAIAVDRHFSLVHVKFYKKRSRGLINLISVIIGWTVAFAMSFPPVLGMGTYVFIPEEGQCTFYHRYYRNNDTLGFMLVFTVILLLALFLYLRIFAFLRDHRRMRPLELQPARSCNWNFFGPGANGQAMINWVNGFGGPHLNPITNPNNPNVPRNIQRPNIGRVVNLQIIKNEHLTRLFFIVTVVFAILWTPYTIMGYWRIFGNANSIPSFLITVSAWLTYAQIALCPLVYVVSRGPIRKSSRTIYNNQDKKEFLLEARNRK</sequence>
<evidence type="ECO:0000256" key="1">
    <source>
        <dbReference type="ARBA" id="ARBA00004651"/>
    </source>
</evidence>
<accession>A0AAN8JKJ2</accession>
<evidence type="ECO:0000256" key="10">
    <source>
        <dbReference type="ARBA" id="ARBA00023224"/>
    </source>
</evidence>
<dbReference type="GO" id="GO:0005886">
    <property type="term" value="C:plasma membrane"/>
    <property type="evidence" value="ECO:0007669"/>
    <property type="project" value="UniProtKB-SubCell"/>
</dbReference>
<dbReference type="Pfam" id="PF00001">
    <property type="entry name" value="7tm_1"/>
    <property type="match status" value="1"/>
</dbReference>
<proteinExistence type="inferred from homology"/>
<dbReference type="InterPro" id="IPR051509">
    <property type="entry name" value="GPCR_Orphan/Phoenixin"/>
</dbReference>
<dbReference type="Proteomes" id="UP001347796">
    <property type="component" value="Unassembled WGS sequence"/>
</dbReference>
<feature type="transmembrane region" description="Helical" evidence="12">
    <location>
        <begin position="266"/>
        <end position="295"/>
    </location>
</feature>
<feature type="transmembrane region" description="Helical" evidence="12">
    <location>
        <begin position="451"/>
        <end position="473"/>
    </location>
</feature>
<keyword evidence="3 11" id="KW-0812">Transmembrane</keyword>
<evidence type="ECO:0000256" key="9">
    <source>
        <dbReference type="ARBA" id="ARBA00023180"/>
    </source>
</evidence>
<dbReference type="SUPFAM" id="SSF81321">
    <property type="entry name" value="Family A G protein-coupled receptor-like"/>
    <property type="match status" value="1"/>
</dbReference>
<keyword evidence="9" id="KW-0325">Glycoprotein</keyword>
<dbReference type="InterPro" id="IPR000276">
    <property type="entry name" value="GPCR_Rhodpsn"/>
</dbReference>
<dbReference type="Gene3D" id="1.20.1070.10">
    <property type="entry name" value="Rhodopsin 7-helix transmembrane proteins"/>
    <property type="match status" value="1"/>
</dbReference>
<dbReference type="AlphaFoldDB" id="A0AAN8JKJ2"/>
<reference evidence="14 15" key="1">
    <citation type="submission" date="2024-01" db="EMBL/GenBank/DDBJ databases">
        <title>The genome of the rayed Mediterranean limpet Patella caerulea (Linnaeus, 1758).</title>
        <authorList>
            <person name="Anh-Thu Weber A."/>
            <person name="Halstead-Nussloch G."/>
        </authorList>
    </citation>
    <scope>NUCLEOTIDE SEQUENCE [LARGE SCALE GENOMIC DNA]</scope>
    <source>
        <strain evidence="14">AATW-2023a</strain>
        <tissue evidence="14">Whole specimen</tissue>
    </source>
</reference>
<feature type="transmembrane region" description="Helical" evidence="12">
    <location>
        <begin position="418"/>
        <end position="439"/>
    </location>
</feature>
<evidence type="ECO:0000256" key="4">
    <source>
        <dbReference type="ARBA" id="ARBA00022989"/>
    </source>
</evidence>
<dbReference type="PANTHER" id="PTHR19268">
    <property type="entry name" value="G PROTEIN-COUPLED RECEPTOR"/>
    <property type="match status" value="1"/>
</dbReference>
<evidence type="ECO:0000256" key="6">
    <source>
        <dbReference type="ARBA" id="ARBA00023136"/>
    </source>
</evidence>
<feature type="transmembrane region" description="Helical" evidence="12">
    <location>
        <begin position="227"/>
        <end position="246"/>
    </location>
</feature>
<keyword evidence="10 11" id="KW-0807">Transducer</keyword>
<evidence type="ECO:0000256" key="11">
    <source>
        <dbReference type="RuleBase" id="RU000688"/>
    </source>
</evidence>
<dbReference type="GO" id="GO:0004930">
    <property type="term" value="F:G protein-coupled receptor activity"/>
    <property type="evidence" value="ECO:0007669"/>
    <property type="project" value="UniProtKB-KW"/>
</dbReference>
<name>A0AAN8JKJ2_PATCE</name>
<comment type="subcellular location">
    <subcellularLocation>
        <location evidence="1">Cell membrane</location>
        <topology evidence="1">Multi-pass membrane protein</topology>
    </subcellularLocation>
</comment>
<dbReference type="PROSITE" id="PS50262">
    <property type="entry name" value="G_PROTEIN_RECEP_F1_2"/>
    <property type="match status" value="1"/>
</dbReference>
<evidence type="ECO:0000313" key="15">
    <source>
        <dbReference type="Proteomes" id="UP001347796"/>
    </source>
</evidence>
<feature type="transmembrane region" description="Helical" evidence="12">
    <location>
        <begin position="315"/>
        <end position="338"/>
    </location>
</feature>
<evidence type="ECO:0000256" key="3">
    <source>
        <dbReference type="ARBA" id="ARBA00022692"/>
    </source>
</evidence>
<keyword evidence="2" id="KW-1003">Cell membrane</keyword>
<feature type="transmembrane region" description="Helical" evidence="12">
    <location>
        <begin position="185"/>
        <end position="207"/>
    </location>
</feature>
<evidence type="ECO:0000256" key="7">
    <source>
        <dbReference type="ARBA" id="ARBA00023157"/>
    </source>
</evidence>
<keyword evidence="7" id="KW-1015">Disulfide bond</keyword>
<keyword evidence="5 11" id="KW-0297">G-protein coupled receptor</keyword>
<dbReference type="EMBL" id="JAZGQO010000010">
    <property type="protein sequence ID" value="KAK6176374.1"/>
    <property type="molecule type" value="Genomic_DNA"/>
</dbReference>
<dbReference type="PROSITE" id="PS00237">
    <property type="entry name" value="G_PROTEIN_RECEP_F1_1"/>
    <property type="match status" value="1"/>
</dbReference>
<keyword evidence="15" id="KW-1185">Reference proteome</keyword>
<evidence type="ECO:0000256" key="5">
    <source>
        <dbReference type="ARBA" id="ARBA00023040"/>
    </source>
</evidence>
<keyword evidence="4 12" id="KW-1133">Transmembrane helix</keyword>
<evidence type="ECO:0000256" key="12">
    <source>
        <dbReference type="SAM" id="Phobius"/>
    </source>
</evidence>
<comment type="similarity">
    <text evidence="11">Belongs to the G-protein coupled receptor 1 family.</text>
</comment>
<gene>
    <name evidence="14" type="ORF">SNE40_014674</name>
</gene>
<evidence type="ECO:0000256" key="8">
    <source>
        <dbReference type="ARBA" id="ARBA00023170"/>
    </source>
</evidence>